<gene>
    <name evidence="5" type="ORF">Q763_00950</name>
</gene>
<dbReference type="InterPro" id="IPR037066">
    <property type="entry name" value="Plug_dom_sf"/>
</dbReference>
<dbReference type="SUPFAM" id="SSF56935">
    <property type="entry name" value="Porins"/>
    <property type="match status" value="1"/>
</dbReference>
<organism evidence="5 6">
    <name type="scientific">Flavobacterium beibuense F44-8</name>
    <dbReference type="NCBI Taxonomy" id="1406840"/>
    <lineage>
        <taxon>Bacteria</taxon>
        <taxon>Pseudomonadati</taxon>
        <taxon>Bacteroidota</taxon>
        <taxon>Flavobacteriia</taxon>
        <taxon>Flavobacteriales</taxon>
        <taxon>Flavobacteriaceae</taxon>
        <taxon>Flavobacterium</taxon>
    </lineage>
</organism>
<accession>A0A0A2M7R7</accession>
<dbReference type="AlphaFoldDB" id="A0A0A2M7R7"/>
<dbReference type="InterPro" id="IPR012910">
    <property type="entry name" value="Plug_dom"/>
</dbReference>
<proteinExistence type="predicted"/>
<keyword evidence="3" id="KW-0998">Cell outer membrane</keyword>
<comment type="caution">
    <text evidence="5">The sequence shown here is derived from an EMBL/GenBank/DDBJ whole genome shotgun (WGS) entry which is preliminary data.</text>
</comment>
<protein>
    <recommendedName>
        <fullName evidence="4">TonB-dependent receptor plug domain-containing protein</fullName>
    </recommendedName>
</protein>
<dbReference type="Gene3D" id="2.60.40.1120">
    <property type="entry name" value="Carboxypeptidase-like, regulatory domain"/>
    <property type="match status" value="1"/>
</dbReference>
<dbReference type="InterPro" id="IPR036942">
    <property type="entry name" value="Beta-barrel_TonB_sf"/>
</dbReference>
<dbReference type="eggNOG" id="COG4771">
    <property type="taxonomic scope" value="Bacteria"/>
</dbReference>
<dbReference type="EMBL" id="JRLV01000001">
    <property type="protein sequence ID" value="KGO84345.1"/>
    <property type="molecule type" value="Genomic_DNA"/>
</dbReference>
<evidence type="ECO:0000256" key="2">
    <source>
        <dbReference type="ARBA" id="ARBA00023136"/>
    </source>
</evidence>
<dbReference type="Gene3D" id="2.40.170.20">
    <property type="entry name" value="TonB-dependent receptor, beta-barrel domain"/>
    <property type="match status" value="1"/>
</dbReference>
<dbReference type="GO" id="GO:0009279">
    <property type="term" value="C:cell outer membrane"/>
    <property type="evidence" value="ECO:0007669"/>
    <property type="project" value="UniProtKB-SubCell"/>
</dbReference>
<dbReference type="Proteomes" id="UP000030129">
    <property type="component" value="Unassembled WGS sequence"/>
</dbReference>
<keyword evidence="6" id="KW-1185">Reference proteome</keyword>
<evidence type="ECO:0000256" key="1">
    <source>
        <dbReference type="ARBA" id="ARBA00004442"/>
    </source>
</evidence>
<dbReference type="RefSeq" id="WP_035130070.1">
    <property type="nucleotide sequence ID" value="NZ_JRLV01000001.1"/>
</dbReference>
<dbReference type="STRING" id="1406840.Q763_00950"/>
<sequence length="847" mass="96654">MILKKGLFLFSVLFFFFIRATYAQDAGKVLPLKIILAQIEEQHNVKFSYLNSDISPFKIIPPQQTLLIGEKLSYIRTQTGLSFKQSGKYISVYKPVSEEYICGYIVDEFTVPIEGALIKYTSQNNEQVETDKDGYFKIVRNKNDLIEISHPAYEPITLTVNSFKDDCRTIILKLIFTTTLEEIVAERYLTTGISKKDDGSFVIKPKKFGILPGLIEPDVLQTMQQLPGISSIDETVSNINVRGGTHDQNLFLWNGIRLFQTGHFFGLISGFNPNLPHQIKIYKNGTSAFYGESVSSAVDISSRSENIDDSSFGIGTNMINADFYSVVKLSEKSGLELSARRSFTDAIDLPAYSKYSKRIFQNTVVTELSNSNDVNYKSDKEFYFYDFTGQYHLKTSDKSDLFIDFIGINNKLDFTQGTITSTRVLVKNSNLSQLTLGGSATWKSQWNEKNYGEITLYGSYYHVNGNNEALLNNQVVEQENNIVDAGFRLSNSTNLQPYLTLHTGYQYSELGIKNTNRINSPDYFQTTKDVLRSHALIGEAEYNPENSRFYAKFGLRGNYFSSLSTFLLEPRLQFNYTINNKWKLEALGEFKSQATSQIAEVQQDFLGIEKRRWIMANGNDIPIQKGRQISAGVYYKSGGWQVSLENFYKKVSGITTAEQGFQNQLELLNLTGDYRVFGTEFLVQKQFHGFYAWFSYTWNNNKYDFKDFNPSGFPNNLELRHTVNCAATYEWKSLKFALGGKWFTGRPETTPLSNDPVYNTPGYPEISYASPNDDNIENFFQVNFSALYSLKLKNMATLQMGISILNVLNKKNTINRYYRINDETDLIEVVNTYSVERTPNAMVRLKF</sequence>
<reference evidence="5 6" key="1">
    <citation type="submission" date="2013-09" db="EMBL/GenBank/DDBJ databases">
        <authorList>
            <person name="Zeng Z."/>
            <person name="Chen C."/>
        </authorList>
    </citation>
    <scope>NUCLEOTIDE SEQUENCE [LARGE SCALE GENOMIC DNA]</scope>
    <source>
        <strain evidence="5 6">F44-8</strain>
    </source>
</reference>
<dbReference type="InterPro" id="IPR008969">
    <property type="entry name" value="CarboxyPept-like_regulatory"/>
</dbReference>
<evidence type="ECO:0000259" key="4">
    <source>
        <dbReference type="Pfam" id="PF07715"/>
    </source>
</evidence>
<evidence type="ECO:0000313" key="6">
    <source>
        <dbReference type="Proteomes" id="UP000030129"/>
    </source>
</evidence>
<comment type="subcellular location">
    <subcellularLocation>
        <location evidence="1">Cell outer membrane</location>
    </subcellularLocation>
</comment>
<keyword evidence="2" id="KW-0472">Membrane</keyword>
<evidence type="ECO:0000313" key="5">
    <source>
        <dbReference type="EMBL" id="KGO84345.1"/>
    </source>
</evidence>
<dbReference type="SUPFAM" id="SSF49464">
    <property type="entry name" value="Carboxypeptidase regulatory domain-like"/>
    <property type="match status" value="1"/>
</dbReference>
<dbReference type="Pfam" id="PF07715">
    <property type="entry name" value="Plug"/>
    <property type="match status" value="1"/>
</dbReference>
<name>A0A0A2M7R7_9FLAO</name>
<feature type="domain" description="TonB-dependent receptor plug" evidence="4">
    <location>
        <begin position="219"/>
        <end position="293"/>
    </location>
</feature>
<evidence type="ECO:0000256" key="3">
    <source>
        <dbReference type="ARBA" id="ARBA00023237"/>
    </source>
</evidence>
<dbReference type="Gene3D" id="2.170.130.10">
    <property type="entry name" value="TonB-dependent receptor, plug domain"/>
    <property type="match status" value="1"/>
</dbReference>